<proteinExistence type="predicted"/>
<dbReference type="PaxDb" id="55529-EKX48683"/>
<dbReference type="HOGENOM" id="CLU_830146_0_0_1"/>
<evidence type="ECO:0000313" key="4">
    <source>
        <dbReference type="Proteomes" id="UP000011087"/>
    </source>
</evidence>
<dbReference type="PROSITE" id="PS50280">
    <property type="entry name" value="SET"/>
    <property type="match status" value="1"/>
</dbReference>
<dbReference type="Proteomes" id="UP000011087">
    <property type="component" value="Unassembled WGS sequence"/>
</dbReference>
<dbReference type="RefSeq" id="XP_005835663.1">
    <property type="nucleotide sequence ID" value="XM_005835606.1"/>
</dbReference>
<dbReference type="InterPro" id="IPR050600">
    <property type="entry name" value="SETD3_SETD6_MTase"/>
</dbReference>
<dbReference type="InterPro" id="IPR046341">
    <property type="entry name" value="SET_dom_sf"/>
</dbReference>
<evidence type="ECO:0000259" key="1">
    <source>
        <dbReference type="PROSITE" id="PS50280"/>
    </source>
</evidence>
<dbReference type="AlphaFoldDB" id="L1JJH6"/>
<dbReference type="GeneID" id="17305551"/>
<evidence type="ECO:0000313" key="2">
    <source>
        <dbReference type="EMBL" id="EKX48683.1"/>
    </source>
</evidence>
<organism evidence="2">
    <name type="scientific">Guillardia theta (strain CCMP2712)</name>
    <name type="common">Cryptophyte</name>
    <dbReference type="NCBI Taxonomy" id="905079"/>
    <lineage>
        <taxon>Eukaryota</taxon>
        <taxon>Cryptophyceae</taxon>
        <taxon>Pyrenomonadales</taxon>
        <taxon>Geminigeraceae</taxon>
        <taxon>Guillardia</taxon>
    </lineage>
</organism>
<dbReference type="GO" id="GO:0016279">
    <property type="term" value="F:protein-lysine N-methyltransferase activity"/>
    <property type="evidence" value="ECO:0007669"/>
    <property type="project" value="TreeGrafter"/>
</dbReference>
<feature type="domain" description="SET" evidence="1">
    <location>
        <begin position="26"/>
        <end position="246"/>
    </location>
</feature>
<accession>L1JJH6</accession>
<dbReference type="CDD" id="cd10527">
    <property type="entry name" value="SET_LSMT"/>
    <property type="match status" value="1"/>
</dbReference>
<dbReference type="Gene3D" id="3.90.1410.10">
    <property type="entry name" value="set domain protein methyltransferase, domain 1"/>
    <property type="match status" value="1"/>
</dbReference>
<keyword evidence="4" id="KW-1185">Reference proteome</keyword>
<reference evidence="2 4" key="1">
    <citation type="journal article" date="2012" name="Nature">
        <title>Algal genomes reveal evolutionary mosaicism and the fate of nucleomorphs.</title>
        <authorList>
            <consortium name="DOE Joint Genome Institute"/>
            <person name="Curtis B.A."/>
            <person name="Tanifuji G."/>
            <person name="Burki F."/>
            <person name="Gruber A."/>
            <person name="Irimia M."/>
            <person name="Maruyama S."/>
            <person name="Arias M.C."/>
            <person name="Ball S.G."/>
            <person name="Gile G.H."/>
            <person name="Hirakawa Y."/>
            <person name="Hopkins J.F."/>
            <person name="Kuo A."/>
            <person name="Rensing S.A."/>
            <person name="Schmutz J."/>
            <person name="Symeonidi A."/>
            <person name="Elias M."/>
            <person name="Eveleigh R.J."/>
            <person name="Herman E.K."/>
            <person name="Klute M.J."/>
            <person name="Nakayama T."/>
            <person name="Obornik M."/>
            <person name="Reyes-Prieto A."/>
            <person name="Armbrust E.V."/>
            <person name="Aves S.J."/>
            <person name="Beiko R.G."/>
            <person name="Coutinho P."/>
            <person name="Dacks J.B."/>
            <person name="Durnford D.G."/>
            <person name="Fast N.M."/>
            <person name="Green B.R."/>
            <person name="Grisdale C.J."/>
            <person name="Hempel F."/>
            <person name="Henrissat B."/>
            <person name="Hoppner M.P."/>
            <person name="Ishida K."/>
            <person name="Kim E."/>
            <person name="Koreny L."/>
            <person name="Kroth P.G."/>
            <person name="Liu Y."/>
            <person name="Malik S.B."/>
            <person name="Maier U.G."/>
            <person name="McRose D."/>
            <person name="Mock T."/>
            <person name="Neilson J.A."/>
            <person name="Onodera N.T."/>
            <person name="Poole A.M."/>
            <person name="Pritham E.J."/>
            <person name="Richards T.A."/>
            <person name="Rocap G."/>
            <person name="Roy S.W."/>
            <person name="Sarai C."/>
            <person name="Schaack S."/>
            <person name="Shirato S."/>
            <person name="Slamovits C.H."/>
            <person name="Spencer D.F."/>
            <person name="Suzuki S."/>
            <person name="Worden A.Z."/>
            <person name="Zauner S."/>
            <person name="Barry K."/>
            <person name="Bell C."/>
            <person name="Bharti A.K."/>
            <person name="Crow J.A."/>
            <person name="Grimwood J."/>
            <person name="Kramer R."/>
            <person name="Lindquist E."/>
            <person name="Lucas S."/>
            <person name="Salamov A."/>
            <person name="McFadden G.I."/>
            <person name="Lane C.E."/>
            <person name="Keeling P.J."/>
            <person name="Gray M.W."/>
            <person name="Grigoriev I.V."/>
            <person name="Archibald J.M."/>
        </authorList>
    </citation>
    <scope>NUCLEOTIDE SEQUENCE</scope>
    <source>
        <strain evidence="2 4">CCMP2712</strain>
    </source>
</reference>
<dbReference type="InterPro" id="IPR001214">
    <property type="entry name" value="SET_dom"/>
</dbReference>
<dbReference type="KEGG" id="gtt:GUITHDRAFT_136380"/>
<evidence type="ECO:0000313" key="3">
    <source>
        <dbReference type="EnsemblProtists" id="EKX48683"/>
    </source>
</evidence>
<name>L1JJH6_GUITC</name>
<dbReference type="OMA" id="MWGSAIC"/>
<dbReference type="EnsemblProtists" id="EKX48683">
    <property type="protein sequence ID" value="EKX48683"/>
    <property type="gene ID" value="GUITHDRAFT_136380"/>
</dbReference>
<reference evidence="4" key="2">
    <citation type="submission" date="2012-11" db="EMBL/GenBank/DDBJ databases">
        <authorList>
            <person name="Kuo A."/>
            <person name="Curtis B.A."/>
            <person name="Tanifuji G."/>
            <person name="Burki F."/>
            <person name="Gruber A."/>
            <person name="Irimia M."/>
            <person name="Maruyama S."/>
            <person name="Arias M.C."/>
            <person name="Ball S.G."/>
            <person name="Gile G.H."/>
            <person name="Hirakawa Y."/>
            <person name="Hopkins J.F."/>
            <person name="Rensing S.A."/>
            <person name="Schmutz J."/>
            <person name="Symeonidi A."/>
            <person name="Elias M."/>
            <person name="Eveleigh R.J."/>
            <person name="Herman E.K."/>
            <person name="Klute M.J."/>
            <person name="Nakayama T."/>
            <person name="Obornik M."/>
            <person name="Reyes-Prieto A."/>
            <person name="Armbrust E.V."/>
            <person name="Aves S.J."/>
            <person name="Beiko R.G."/>
            <person name="Coutinho P."/>
            <person name="Dacks J.B."/>
            <person name="Durnford D.G."/>
            <person name="Fast N.M."/>
            <person name="Green B.R."/>
            <person name="Grisdale C."/>
            <person name="Hempe F."/>
            <person name="Henrissat B."/>
            <person name="Hoppner M.P."/>
            <person name="Ishida K.-I."/>
            <person name="Kim E."/>
            <person name="Koreny L."/>
            <person name="Kroth P.G."/>
            <person name="Liu Y."/>
            <person name="Malik S.-B."/>
            <person name="Maier U.G."/>
            <person name="McRose D."/>
            <person name="Mock T."/>
            <person name="Neilson J.A."/>
            <person name="Onodera N.T."/>
            <person name="Poole A.M."/>
            <person name="Pritham E.J."/>
            <person name="Richards T.A."/>
            <person name="Rocap G."/>
            <person name="Roy S.W."/>
            <person name="Sarai C."/>
            <person name="Schaack S."/>
            <person name="Shirato S."/>
            <person name="Slamovits C.H."/>
            <person name="Spencer D.F."/>
            <person name="Suzuki S."/>
            <person name="Worden A.Z."/>
            <person name="Zauner S."/>
            <person name="Barry K."/>
            <person name="Bell C."/>
            <person name="Bharti A.K."/>
            <person name="Crow J.A."/>
            <person name="Grimwood J."/>
            <person name="Kramer R."/>
            <person name="Lindquist E."/>
            <person name="Lucas S."/>
            <person name="Salamov A."/>
            <person name="McFadden G.I."/>
            <person name="Lane C.E."/>
            <person name="Keeling P.J."/>
            <person name="Gray M.W."/>
            <person name="Grigoriev I.V."/>
            <person name="Archibald J.M."/>
        </authorList>
    </citation>
    <scope>NUCLEOTIDE SEQUENCE</scope>
    <source>
        <strain evidence="4">CCMP2712</strain>
    </source>
</reference>
<protein>
    <recommendedName>
        <fullName evidence="1">SET domain-containing protein</fullName>
    </recommendedName>
</protein>
<gene>
    <name evidence="2" type="ORF">GUITHDRAFT_136380</name>
</gene>
<sequence>MDKKEEIRLESDQLLEWLQRNGGQAESIAIRQFDHGGEKVRGVGASSSIRRGQELLRVPRSLFLAPGKKAGLEQQEVTLAAEIAKQFQLGSDGQYERYLQALPGREELDGLHPFYASNEDLVLFSDIPYVSAIRKKRTVLRDAWLKHKNGDSASSSFDWEGDFDWPEFLHAFILQLSRRMRIVLPAEKGGTSEETIALVPIIDMINFCGSKEAANVELKLVDDGDALVVVSKRSINEGEELLLYAAAAEQKKKENGALVYQYGVMMGDNDVPSQQLEKDVCESLESAIHEIHGRKDQKHKIRMLFSALVYECCQDTHSVRDPSILSAKPIRTSGS</sequence>
<dbReference type="PANTHER" id="PTHR13271">
    <property type="entry name" value="UNCHARACTERIZED PUTATIVE METHYLTRANSFERASE"/>
    <property type="match status" value="1"/>
</dbReference>
<dbReference type="EMBL" id="JH992984">
    <property type="protein sequence ID" value="EKX48683.1"/>
    <property type="molecule type" value="Genomic_DNA"/>
</dbReference>
<reference evidence="3" key="3">
    <citation type="submission" date="2015-06" db="UniProtKB">
        <authorList>
            <consortium name="EnsemblProtists"/>
        </authorList>
    </citation>
    <scope>IDENTIFICATION</scope>
</reference>
<dbReference type="SUPFAM" id="SSF82199">
    <property type="entry name" value="SET domain"/>
    <property type="match status" value="1"/>
</dbReference>